<name>A0A8H3GL95_9AGAM</name>
<reference evidence="3" key="1">
    <citation type="submission" date="2021-01" db="EMBL/GenBank/DDBJ databases">
        <authorList>
            <person name="Kaushik A."/>
        </authorList>
    </citation>
    <scope>NUCLEOTIDE SEQUENCE</scope>
    <source>
        <strain evidence="3">AG6-10EEA</strain>
    </source>
</reference>
<evidence type="ECO:0008006" key="5">
    <source>
        <dbReference type="Google" id="ProtNLM"/>
    </source>
</evidence>
<evidence type="ECO:0000256" key="2">
    <source>
        <dbReference type="ARBA" id="ARBA00023242"/>
    </source>
</evidence>
<dbReference type="EMBL" id="CAJMXA010001236">
    <property type="protein sequence ID" value="CAE6455533.1"/>
    <property type="molecule type" value="Genomic_DNA"/>
</dbReference>
<proteinExistence type="predicted"/>
<organism evidence="3 4">
    <name type="scientific">Rhizoctonia solani</name>
    <dbReference type="NCBI Taxonomy" id="456999"/>
    <lineage>
        <taxon>Eukaryota</taxon>
        <taxon>Fungi</taxon>
        <taxon>Dikarya</taxon>
        <taxon>Basidiomycota</taxon>
        <taxon>Agaricomycotina</taxon>
        <taxon>Agaricomycetes</taxon>
        <taxon>Cantharellales</taxon>
        <taxon>Ceratobasidiaceae</taxon>
        <taxon>Rhizoctonia</taxon>
    </lineage>
</organism>
<evidence type="ECO:0000313" key="4">
    <source>
        <dbReference type="Proteomes" id="UP000663853"/>
    </source>
</evidence>
<gene>
    <name evidence="3" type="ORF">RDB_LOCUS54450</name>
</gene>
<dbReference type="PANTHER" id="PTHR37534:SF46">
    <property type="entry name" value="ZN(II)2CYS6 TRANSCRIPTION FACTOR (EUROFUNG)"/>
    <property type="match status" value="1"/>
</dbReference>
<protein>
    <recommendedName>
        <fullName evidence="5">Fungal zn(2)-cys(6) binuclear cluster domain protein</fullName>
    </recommendedName>
</protein>
<evidence type="ECO:0000256" key="1">
    <source>
        <dbReference type="ARBA" id="ARBA00004123"/>
    </source>
</evidence>
<dbReference type="InterPro" id="IPR021858">
    <property type="entry name" value="Fun_TF"/>
</dbReference>
<sequence>MDPSPHKYSLLPAVPAQVIPRYKPNDIITLSLPIPRGINANRQMRGSYLSFILEGYESHRVNKFFRPPAISMRGFLRIQMKRSHGIIGFMYLAAKVFEALAGKQEVAIQSCSQWVTRYSKHVMNPDEPLNPYPSIQEIEDRLGGLIELAFLQFIVLGTAAGYTTLRLALPTFLRLVSDDPNLCVEQKHNGLLCISLPGVLSSSRVDIRRFVFHDIMYSLVLGLPTLADYDSAGFPIVPGSNNSIDWVHGVQGVPVEMIVNIAEVHNWRNQAKGADWRVLEMRSLVWMWNQSDVQSDESVQMVYRVAIQEAWRHATLIYIYMGVCGVNSHDARVQASVHQIVKLMRAVGDTHLDVHFSIPSVIAGLAARFEPQRALILQKLKTFDGLRLWILRGRDFACILEQLWHGAAVDGAAVGWDEYVQARCEVLPI</sequence>
<dbReference type="PANTHER" id="PTHR37534">
    <property type="entry name" value="TRANSCRIPTIONAL ACTIVATOR PROTEIN UGA3"/>
    <property type="match status" value="1"/>
</dbReference>
<dbReference type="Proteomes" id="UP000663853">
    <property type="component" value="Unassembled WGS sequence"/>
</dbReference>
<accession>A0A8H3GL95</accession>
<comment type="caution">
    <text evidence="3">The sequence shown here is derived from an EMBL/GenBank/DDBJ whole genome shotgun (WGS) entry which is preliminary data.</text>
</comment>
<dbReference type="AlphaFoldDB" id="A0A8H3GL95"/>
<comment type="subcellular location">
    <subcellularLocation>
        <location evidence="1">Nucleus</location>
    </subcellularLocation>
</comment>
<dbReference type="Pfam" id="PF11951">
    <property type="entry name" value="Fungal_trans_2"/>
    <property type="match status" value="1"/>
</dbReference>
<evidence type="ECO:0000313" key="3">
    <source>
        <dbReference type="EMBL" id="CAE6455533.1"/>
    </source>
</evidence>
<keyword evidence="2" id="KW-0539">Nucleus</keyword>
<dbReference type="GO" id="GO:0005634">
    <property type="term" value="C:nucleus"/>
    <property type="evidence" value="ECO:0007669"/>
    <property type="project" value="UniProtKB-SubCell"/>
</dbReference>